<evidence type="ECO:0000256" key="4">
    <source>
        <dbReference type="ARBA" id="ARBA00022490"/>
    </source>
</evidence>
<accession>A0A1I1D7P2</accession>
<dbReference type="PANTHER" id="PTHR39191">
    <property type="entry name" value="GALACTOSE-1-PHOSPHATE URIDYLYLTRANSFERASE"/>
    <property type="match status" value="1"/>
</dbReference>
<evidence type="ECO:0000256" key="8">
    <source>
        <dbReference type="ARBA" id="ARBA00023277"/>
    </source>
</evidence>
<dbReference type="InterPro" id="IPR000766">
    <property type="entry name" value="GalP_uridyl_Trfase_II"/>
</dbReference>
<keyword evidence="6 9" id="KW-0548">Nucleotidyltransferase</keyword>
<comment type="pathway">
    <text evidence="9">Carbohydrate metabolism; galactose metabolism.</text>
</comment>
<keyword evidence="4 9" id="KW-0963">Cytoplasm</keyword>
<dbReference type="EMBL" id="FOKY01000001">
    <property type="protein sequence ID" value="SFB70346.1"/>
    <property type="molecule type" value="Genomic_DNA"/>
</dbReference>
<keyword evidence="5 9" id="KW-0808">Transferase</keyword>
<dbReference type="EC" id="2.7.7.12" evidence="9"/>
<evidence type="ECO:0000256" key="6">
    <source>
        <dbReference type="ARBA" id="ARBA00022695"/>
    </source>
</evidence>
<dbReference type="Proteomes" id="UP000240042">
    <property type="component" value="Unassembled WGS sequence"/>
</dbReference>
<gene>
    <name evidence="9" type="primary">galT</name>
    <name evidence="12" type="ORF">SAMN02745150_00347</name>
</gene>
<dbReference type="RefSeq" id="WP_092317761.1">
    <property type="nucleotide sequence ID" value="NZ_FOKY01000001.1"/>
</dbReference>
<evidence type="ECO:0000256" key="3">
    <source>
        <dbReference type="ARBA" id="ARBA00008706"/>
    </source>
</evidence>
<dbReference type="OrthoDB" id="2293at2"/>
<keyword evidence="13" id="KW-1185">Reference proteome</keyword>
<proteinExistence type="inferred from homology"/>
<dbReference type="NCBIfam" id="NF003629">
    <property type="entry name" value="PRK05270.1-2"/>
    <property type="match status" value="1"/>
</dbReference>
<feature type="domain" description="Galactose-1-phosphate uridyl transferase C-terminal" evidence="11">
    <location>
        <begin position="242"/>
        <end position="434"/>
    </location>
</feature>
<dbReference type="HAMAP" id="MF_00571">
    <property type="entry name" value="GalP_UDP_trans"/>
    <property type="match status" value="1"/>
</dbReference>
<dbReference type="GO" id="GO:0006012">
    <property type="term" value="P:galactose metabolic process"/>
    <property type="evidence" value="ECO:0007669"/>
    <property type="project" value="UniProtKB-UniRule"/>
</dbReference>
<dbReference type="GO" id="GO:0005737">
    <property type="term" value="C:cytoplasm"/>
    <property type="evidence" value="ECO:0007669"/>
    <property type="project" value="UniProtKB-SubCell"/>
</dbReference>
<evidence type="ECO:0000256" key="2">
    <source>
        <dbReference type="ARBA" id="ARBA00004496"/>
    </source>
</evidence>
<comment type="similarity">
    <text evidence="3 9">Belongs to the galactose-1-phosphate uridylyltransferase type 2 family.</text>
</comment>
<comment type="catalytic activity">
    <reaction evidence="1 9">
        <text>alpha-D-galactose 1-phosphate + UDP-alpha-D-glucose = alpha-D-glucose 1-phosphate + UDP-alpha-D-galactose</text>
        <dbReference type="Rhea" id="RHEA:13989"/>
        <dbReference type="ChEBI" id="CHEBI:58336"/>
        <dbReference type="ChEBI" id="CHEBI:58601"/>
        <dbReference type="ChEBI" id="CHEBI:58885"/>
        <dbReference type="ChEBI" id="CHEBI:66914"/>
        <dbReference type="EC" id="2.7.7.12"/>
    </reaction>
</comment>
<dbReference type="Pfam" id="PF02744">
    <property type="entry name" value="GalP_UDP_tr_C"/>
    <property type="match status" value="1"/>
</dbReference>
<comment type="subcellular location">
    <subcellularLocation>
        <location evidence="2 9">Cytoplasm</location>
    </subcellularLocation>
</comment>
<evidence type="ECO:0000256" key="9">
    <source>
        <dbReference type="HAMAP-Rule" id="MF_00571"/>
    </source>
</evidence>
<dbReference type="InterPro" id="IPR005849">
    <property type="entry name" value="GalP_Utransf_N"/>
</dbReference>
<dbReference type="AlphaFoldDB" id="A0A1I1D7P2"/>
<feature type="domain" description="Galactose-1-phosphate uridyl transferase N-terminal" evidence="10">
    <location>
        <begin position="57"/>
        <end position="226"/>
    </location>
</feature>
<evidence type="ECO:0000259" key="11">
    <source>
        <dbReference type="Pfam" id="PF02744"/>
    </source>
</evidence>
<dbReference type="PANTHER" id="PTHR39191:SF1">
    <property type="entry name" value="DUF4922 DOMAIN-CONTAINING PROTEIN"/>
    <property type="match status" value="1"/>
</dbReference>
<evidence type="ECO:0000256" key="7">
    <source>
        <dbReference type="ARBA" id="ARBA00023144"/>
    </source>
</evidence>
<reference evidence="13" key="1">
    <citation type="submission" date="2016-10" db="EMBL/GenBank/DDBJ databases">
        <authorList>
            <person name="Varghese N."/>
            <person name="Submissions S."/>
        </authorList>
    </citation>
    <scope>NUCLEOTIDE SEQUENCE [LARGE SCALE GENOMIC DNA]</scope>
    <source>
        <strain evidence="13">ATCC 43811</strain>
    </source>
</reference>
<evidence type="ECO:0000259" key="10">
    <source>
        <dbReference type="Pfam" id="PF01087"/>
    </source>
</evidence>
<evidence type="ECO:0000256" key="5">
    <source>
        <dbReference type="ARBA" id="ARBA00022679"/>
    </source>
</evidence>
<dbReference type="UniPathway" id="UPA00214"/>
<dbReference type="PIRSF" id="PIRSF006005">
    <property type="entry name" value="GalT_BS"/>
    <property type="match status" value="1"/>
</dbReference>
<dbReference type="GO" id="GO:0008108">
    <property type="term" value="F:UDP-glucose:hexose-1-phosphate uridylyltransferase activity"/>
    <property type="evidence" value="ECO:0007669"/>
    <property type="project" value="UniProtKB-UniRule"/>
</dbReference>
<name>A0A1I1D7P2_BREAD</name>
<dbReference type="InterPro" id="IPR005850">
    <property type="entry name" value="GalP_Utransf_C"/>
</dbReference>
<sequence>MLENLLNYAIKNGLIMERDKNFCRNQISALLKIKNPELLPAAHPSDNIDDLLVPLLELAVQNGVLTSTHPDYADLMDTAIMGCLCPMPHFIQDRFNDDYRVSPKLAMDNFYQFSIASNYVRMNRIKRNIAWSAMTDCGELDITVNLSKPEKDPIAIALAKNEISSDYPQCLLCKENEGYAGTLNRPARQNLRLISIELEGEEWFFQFSPYVYFNQHSVLLSEEHRPMKISVDTFKRIFAFLEKFPHYFIGSNADLPIVGGSILFHDHFQAGEHEFPLDRTQNFHQFQKDGLEVQLLNWPVSVVRFLSKDPKVLTDSAVKLFDYWREYSNPKLDILAYTDTKPHNTITPIGRKKGEIFQLDLALRNNRTDEKHPLGIFHPHLERHHIKKENIGLIEVLGLAILPGRLLEELKHVKKYLVEKSIKSAEKDSLVQKHIPWMRDLAKKYTFTEENIENILHTEVAYIFYDVLKDCGVFKRNEDFKSFINDFAKFL</sequence>
<evidence type="ECO:0000313" key="13">
    <source>
        <dbReference type="Proteomes" id="UP000240042"/>
    </source>
</evidence>
<dbReference type="Pfam" id="PF01087">
    <property type="entry name" value="GalP_UDP_transf"/>
    <property type="match status" value="1"/>
</dbReference>
<evidence type="ECO:0000256" key="1">
    <source>
        <dbReference type="ARBA" id="ARBA00001107"/>
    </source>
</evidence>
<dbReference type="STRING" id="34097.SAMN02745150_00347"/>
<protein>
    <recommendedName>
        <fullName evidence="9">Galactose-1-phosphate uridylyltransferase</fullName>
        <shortName evidence="9">Gal-1-P uridylyltransferase</shortName>
        <ecNumber evidence="9">2.7.7.12</ecNumber>
    </recommendedName>
    <alternativeName>
        <fullName evidence="9">UDP-glucose--hexose-1-phosphate uridylyltransferase</fullName>
    </alternativeName>
</protein>
<keyword evidence="8 9" id="KW-0119">Carbohydrate metabolism</keyword>
<keyword evidence="7 9" id="KW-0299">Galactose metabolism</keyword>
<organism evidence="12 13">
    <name type="scientific">Brevinema andersonii</name>
    <dbReference type="NCBI Taxonomy" id="34097"/>
    <lineage>
        <taxon>Bacteria</taxon>
        <taxon>Pseudomonadati</taxon>
        <taxon>Spirochaetota</taxon>
        <taxon>Spirochaetia</taxon>
        <taxon>Brevinematales</taxon>
        <taxon>Brevinemataceae</taxon>
        <taxon>Brevinema</taxon>
    </lineage>
</organism>
<evidence type="ECO:0000313" key="12">
    <source>
        <dbReference type="EMBL" id="SFB70346.1"/>
    </source>
</evidence>